<gene>
    <name evidence="1" type="ORF">OXH55_12540</name>
</gene>
<organism evidence="1 2">
    <name type="scientific">Clostridium ganghwense</name>
    <dbReference type="NCBI Taxonomy" id="312089"/>
    <lineage>
        <taxon>Bacteria</taxon>
        <taxon>Bacillati</taxon>
        <taxon>Bacillota</taxon>
        <taxon>Clostridia</taxon>
        <taxon>Eubacteriales</taxon>
        <taxon>Clostridiaceae</taxon>
        <taxon>Clostridium</taxon>
    </lineage>
</organism>
<dbReference type="RefSeq" id="WP_268050331.1">
    <property type="nucleotide sequence ID" value="NZ_JAPQES010000004.1"/>
</dbReference>
<keyword evidence="2" id="KW-1185">Reference proteome</keyword>
<dbReference type="EMBL" id="JAPQES010000004">
    <property type="protein sequence ID" value="MCY6371470.1"/>
    <property type="molecule type" value="Genomic_DNA"/>
</dbReference>
<dbReference type="SUPFAM" id="SSF53920">
    <property type="entry name" value="Fe-only hydrogenase"/>
    <property type="match status" value="1"/>
</dbReference>
<reference evidence="1" key="1">
    <citation type="submission" date="2022-12" db="EMBL/GenBank/DDBJ databases">
        <authorList>
            <person name="Wang J."/>
        </authorList>
    </citation>
    <scope>NUCLEOTIDE SEQUENCE</scope>
    <source>
        <strain evidence="1">HY-42-06</strain>
    </source>
</reference>
<evidence type="ECO:0000313" key="1">
    <source>
        <dbReference type="EMBL" id="MCY6371470.1"/>
    </source>
</evidence>
<accession>A0ABT4CQX3</accession>
<proteinExistence type="predicted"/>
<dbReference type="InterPro" id="IPR009016">
    <property type="entry name" value="Fe_hydrogenase"/>
</dbReference>
<protein>
    <submittedName>
        <fullName evidence="1">Uncharacterized protein</fullName>
    </submittedName>
</protein>
<name>A0ABT4CQX3_9CLOT</name>
<dbReference type="Proteomes" id="UP001079657">
    <property type="component" value="Unassembled WGS sequence"/>
</dbReference>
<sequence length="212" mass="24465">MNNYIWINPVVEQMYKNNLKQLINELNIKGYKVVKGSCQQKKVKNKFMSLCKKIDNHIILDTRCPAAVDYIKQNIELDGIHIPQIEPILIHAARELFDLYIKKDERATLTITTPCESLKELGKNIFKQEGKDRIFFKTWNEMCETFNIEKVEKCLESPIPLGFFKELGQNVLELSGKKEMIEGVTRVINNEVNARLIEMLLCKEGCNNGDGV</sequence>
<evidence type="ECO:0000313" key="2">
    <source>
        <dbReference type="Proteomes" id="UP001079657"/>
    </source>
</evidence>
<comment type="caution">
    <text evidence="1">The sequence shown here is derived from an EMBL/GenBank/DDBJ whole genome shotgun (WGS) entry which is preliminary data.</text>
</comment>